<evidence type="ECO:0000256" key="4">
    <source>
        <dbReference type="PROSITE-ProRule" id="PRU00091"/>
    </source>
</evidence>
<keyword evidence="2 4" id="KW-0863">Zinc-finger</keyword>
<dbReference type="InterPro" id="IPR013083">
    <property type="entry name" value="Znf_RING/FYVE/PHD"/>
</dbReference>
<dbReference type="GO" id="GO:0008270">
    <property type="term" value="F:zinc ion binding"/>
    <property type="evidence" value="ECO:0007669"/>
    <property type="project" value="UniProtKB-KW"/>
</dbReference>
<dbReference type="InterPro" id="IPR017455">
    <property type="entry name" value="Znf_FYVE-rel"/>
</dbReference>
<evidence type="ECO:0000313" key="7">
    <source>
        <dbReference type="Proteomes" id="UP000002640"/>
    </source>
</evidence>
<reference evidence="6 7" key="1">
    <citation type="journal article" date="2006" name="Science">
        <title>Phytophthora genome sequences uncover evolutionary origins and mechanisms of pathogenesis.</title>
        <authorList>
            <person name="Tyler B.M."/>
            <person name="Tripathy S."/>
            <person name="Zhang X."/>
            <person name="Dehal P."/>
            <person name="Jiang R.H."/>
            <person name="Aerts A."/>
            <person name="Arredondo F.D."/>
            <person name="Baxter L."/>
            <person name="Bensasson D."/>
            <person name="Beynon J.L."/>
            <person name="Chapman J."/>
            <person name="Damasceno C.M."/>
            <person name="Dorrance A.E."/>
            <person name="Dou D."/>
            <person name="Dickerman A.W."/>
            <person name="Dubchak I.L."/>
            <person name="Garbelotto M."/>
            <person name="Gijzen M."/>
            <person name="Gordon S.G."/>
            <person name="Govers F."/>
            <person name="Grunwald N.J."/>
            <person name="Huang W."/>
            <person name="Ivors K.L."/>
            <person name="Jones R.W."/>
            <person name="Kamoun S."/>
            <person name="Krampis K."/>
            <person name="Lamour K.H."/>
            <person name="Lee M.K."/>
            <person name="McDonald W.H."/>
            <person name="Medina M."/>
            <person name="Meijer H.J."/>
            <person name="Nordberg E.K."/>
            <person name="Maclean D.J."/>
            <person name="Ospina-Giraldo M.D."/>
            <person name="Morris P.F."/>
            <person name="Phuntumart V."/>
            <person name="Putnam N.H."/>
            <person name="Rash S."/>
            <person name="Rose J.K."/>
            <person name="Sakihama Y."/>
            <person name="Salamov A.A."/>
            <person name="Savidor A."/>
            <person name="Scheuring C.F."/>
            <person name="Smith B.M."/>
            <person name="Sobral B.W."/>
            <person name="Terry A."/>
            <person name="Torto-Alalibo T.A."/>
            <person name="Win J."/>
            <person name="Xu Z."/>
            <person name="Zhang H."/>
            <person name="Grigoriev I.V."/>
            <person name="Rokhsar D.S."/>
            <person name="Boore J.L."/>
        </authorList>
    </citation>
    <scope>NUCLEOTIDE SEQUENCE [LARGE SCALE GENOMIC DNA]</scope>
    <source>
        <strain evidence="6 7">P6497</strain>
    </source>
</reference>
<evidence type="ECO:0000256" key="1">
    <source>
        <dbReference type="ARBA" id="ARBA00022723"/>
    </source>
</evidence>
<keyword evidence="3" id="KW-0862">Zinc</keyword>
<gene>
    <name evidence="6" type="ORF">PHYSODRAFT_503634</name>
</gene>
<feature type="domain" description="FYVE-type" evidence="5">
    <location>
        <begin position="16"/>
        <end position="54"/>
    </location>
</feature>
<dbReference type="InterPro" id="IPR011011">
    <property type="entry name" value="Znf_FYVE_PHD"/>
</dbReference>
<dbReference type="KEGG" id="psoj:PHYSODRAFT_503634"/>
<dbReference type="PROSITE" id="PS50178">
    <property type="entry name" value="ZF_FYVE"/>
    <property type="match status" value="1"/>
</dbReference>
<dbReference type="OMA" id="CCRRFNQ"/>
<keyword evidence="7" id="KW-1185">Reference proteome</keyword>
<dbReference type="GeneID" id="20658255"/>
<proteinExistence type="predicted"/>
<dbReference type="AlphaFoldDB" id="G4ZCM7"/>
<accession>G4ZCM7</accession>
<dbReference type="InParanoid" id="G4ZCM7"/>
<dbReference type="InterPro" id="IPR000306">
    <property type="entry name" value="Znf_FYVE"/>
</dbReference>
<dbReference type="SUPFAM" id="SSF57903">
    <property type="entry name" value="FYVE/PHD zinc finger"/>
    <property type="match status" value="1"/>
</dbReference>
<evidence type="ECO:0000256" key="2">
    <source>
        <dbReference type="ARBA" id="ARBA00022771"/>
    </source>
</evidence>
<keyword evidence="1" id="KW-0479">Metal-binding</keyword>
<organism evidence="6 7">
    <name type="scientific">Phytophthora sojae (strain P6497)</name>
    <name type="common">Soybean stem and root rot agent</name>
    <name type="synonym">Phytophthora megasperma f. sp. glycines</name>
    <dbReference type="NCBI Taxonomy" id="1094619"/>
    <lineage>
        <taxon>Eukaryota</taxon>
        <taxon>Sar</taxon>
        <taxon>Stramenopiles</taxon>
        <taxon>Oomycota</taxon>
        <taxon>Peronosporomycetes</taxon>
        <taxon>Peronosporales</taxon>
        <taxon>Peronosporaceae</taxon>
        <taxon>Phytophthora</taxon>
    </lineage>
</organism>
<dbReference type="Proteomes" id="UP000002640">
    <property type="component" value="Unassembled WGS sequence"/>
</dbReference>
<evidence type="ECO:0000313" key="6">
    <source>
        <dbReference type="EMBL" id="EGZ17344.1"/>
    </source>
</evidence>
<dbReference type="EMBL" id="JH159154">
    <property type="protein sequence ID" value="EGZ17344.1"/>
    <property type="molecule type" value="Genomic_DNA"/>
</dbReference>
<dbReference type="Gene3D" id="3.30.40.10">
    <property type="entry name" value="Zinc/RING finger domain, C3HC4 (zinc finger)"/>
    <property type="match status" value="1"/>
</dbReference>
<evidence type="ECO:0000259" key="5">
    <source>
        <dbReference type="PROSITE" id="PS50178"/>
    </source>
</evidence>
<protein>
    <recommendedName>
        <fullName evidence="5">FYVE-type domain-containing protein</fullName>
    </recommendedName>
</protein>
<evidence type="ECO:0000256" key="3">
    <source>
        <dbReference type="ARBA" id="ARBA00022833"/>
    </source>
</evidence>
<sequence length="54" mass="6554">MSLHLESLRTLQWVRNAERTECVVCCRRFNQLTRRRHHCRLCGEVICRECSVHK</sequence>
<dbReference type="SMR" id="G4ZCM7"/>
<name>G4ZCM7_PHYSP</name>
<dbReference type="Pfam" id="PF01363">
    <property type="entry name" value="FYVE"/>
    <property type="match status" value="1"/>
</dbReference>
<dbReference type="RefSeq" id="XP_009526402.1">
    <property type="nucleotide sequence ID" value="XM_009528107.1"/>
</dbReference>
<feature type="non-terminal residue" evidence="6">
    <location>
        <position position="54"/>
    </location>
</feature>